<comment type="caution">
    <text evidence="2">The sequence shown here is derived from an EMBL/GenBank/DDBJ whole genome shotgun (WGS) entry which is preliminary data.</text>
</comment>
<dbReference type="InterPro" id="IPR007138">
    <property type="entry name" value="ABM_dom"/>
</dbReference>
<keyword evidence="2" id="KW-0503">Monooxygenase</keyword>
<dbReference type="OrthoDB" id="4304335at2"/>
<accession>A0A2A9EMQ7</accession>
<dbReference type="PROSITE" id="PS51725">
    <property type="entry name" value="ABM"/>
    <property type="match status" value="1"/>
</dbReference>
<dbReference type="Proteomes" id="UP000222106">
    <property type="component" value="Unassembled WGS sequence"/>
</dbReference>
<dbReference type="InterPro" id="IPR011008">
    <property type="entry name" value="Dimeric_a/b-barrel"/>
</dbReference>
<proteinExistence type="predicted"/>
<dbReference type="RefSeq" id="WP_098485372.1">
    <property type="nucleotide sequence ID" value="NZ_PDJI01000004.1"/>
</dbReference>
<dbReference type="SUPFAM" id="SSF54909">
    <property type="entry name" value="Dimeric alpha+beta barrel"/>
    <property type="match status" value="1"/>
</dbReference>
<protein>
    <submittedName>
        <fullName evidence="2">Heme-degrading monooxygenase HmoA</fullName>
    </submittedName>
</protein>
<evidence type="ECO:0000313" key="2">
    <source>
        <dbReference type="EMBL" id="PFG39535.1"/>
    </source>
</evidence>
<sequence>MAVYTLGIWTVRPGHEEEFVEAWRSFAAATAVDHPGASATLLRDRDAPNRFISSGPWESLEQIAAWRASATFADGLARIRGTLEGFEAHTLDEAASVG</sequence>
<name>A0A2A9EMQ7_9MICO</name>
<dbReference type="GO" id="GO:0004497">
    <property type="term" value="F:monooxygenase activity"/>
    <property type="evidence" value="ECO:0007669"/>
    <property type="project" value="UniProtKB-KW"/>
</dbReference>
<reference evidence="2 3" key="1">
    <citation type="submission" date="2017-10" db="EMBL/GenBank/DDBJ databases">
        <title>Sequencing the genomes of 1000 actinobacteria strains.</title>
        <authorList>
            <person name="Klenk H.-P."/>
        </authorList>
    </citation>
    <scope>NUCLEOTIDE SEQUENCE [LARGE SCALE GENOMIC DNA]</scope>
    <source>
        <strain evidence="2 3">DSM 21838</strain>
    </source>
</reference>
<keyword evidence="2" id="KW-0560">Oxidoreductase</keyword>
<keyword evidence="3" id="KW-1185">Reference proteome</keyword>
<gene>
    <name evidence="2" type="ORF">ATJ97_2041</name>
</gene>
<dbReference type="Gene3D" id="3.30.70.100">
    <property type="match status" value="1"/>
</dbReference>
<organism evidence="2 3">
    <name type="scientific">Georgenia soli</name>
    <dbReference type="NCBI Taxonomy" id="638953"/>
    <lineage>
        <taxon>Bacteria</taxon>
        <taxon>Bacillati</taxon>
        <taxon>Actinomycetota</taxon>
        <taxon>Actinomycetes</taxon>
        <taxon>Micrococcales</taxon>
        <taxon>Bogoriellaceae</taxon>
        <taxon>Georgenia</taxon>
    </lineage>
</organism>
<evidence type="ECO:0000259" key="1">
    <source>
        <dbReference type="PROSITE" id="PS51725"/>
    </source>
</evidence>
<dbReference type="EMBL" id="PDJI01000004">
    <property type="protein sequence ID" value="PFG39535.1"/>
    <property type="molecule type" value="Genomic_DNA"/>
</dbReference>
<dbReference type="Pfam" id="PF03992">
    <property type="entry name" value="ABM"/>
    <property type="match status" value="1"/>
</dbReference>
<feature type="domain" description="ABM" evidence="1">
    <location>
        <begin position="3"/>
        <end position="91"/>
    </location>
</feature>
<evidence type="ECO:0000313" key="3">
    <source>
        <dbReference type="Proteomes" id="UP000222106"/>
    </source>
</evidence>
<dbReference type="AlphaFoldDB" id="A0A2A9EMQ7"/>